<feature type="transmembrane region" description="Helical" evidence="2">
    <location>
        <begin position="7"/>
        <end position="28"/>
    </location>
</feature>
<dbReference type="OrthoDB" id="7161229at2"/>
<keyword evidence="2" id="KW-0812">Transmembrane</keyword>
<gene>
    <name evidence="3" type="ORF">SAMN05192580_2891</name>
</gene>
<proteinExistence type="predicted"/>
<dbReference type="GO" id="GO:0051301">
    <property type="term" value="P:cell division"/>
    <property type="evidence" value="ECO:0007669"/>
    <property type="project" value="UniProtKB-KW"/>
</dbReference>
<dbReference type="STRING" id="1166337.SAMN05192580_2891"/>
<protein>
    <submittedName>
        <fullName evidence="3">Cell division and transport-associated protein TolA</fullName>
    </submittedName>
</protein>
<dbReference type="Gene3D" id="3.30.1150.10">
    <property type="match status" value="1"/>
</dbReference>
<dbReference type="EMBL" id="FOZG01000002">
    <property type="protein sequence ID" value="SFS04181.1"/>
    <property type="molecule type" value="Genomic_DNA"/>
</dbReference>
<feature type="compositionally biased region" description="Pro residues" evidence="1">
    <location>
        <begin position="86"/>
        <end position="162"/>
    </location>
</feature>
<keyword evidence="2" id="KW-0472">Membrane</keyword>
<dbReference type="Proteomes" id="UP000198824">
    <property type="component" value="Unassembled WGS sequence"/>
</dbReference>
<sequence length="334" mass="34362">MERAERTGFAIALVGHVLLFGVLSLGLLTKSKPLPPMNDPIDVQLVDVVAPRSAAPEISQEAPAPAAAPEAGPPEEAAPEPEPEPEPTPPPPKPTPAPPPPAPKPTPKPAPPEPVKPKPTPKPKPEPTKPTPKPVPPKPAPAKPTPAKPAPAKPAPAKPTPAKPAAASSAKPAPAKAAPAKAAPAKPAAKPGAGTGKKTSGGLLSDDFLKGITPEKSAGKAQTPRAAMTGAQANALAGLIREQLKPYWSPPAGTDVDQLVTTLRVRLNKDGSLAGAPEVLGTTGTNASNRGYVRQHQDAARRAVLRAAPLKRLPAEFYEDWKELDTNFDNRLSG</sequence>
<evidence type="ECO:0000313" key="4">
    <source>
        <dbReference type="Proteomes" id="UP000198824"/>
    </source>
</evidence>
<name>A0A1I6LL92_9SPHN</name>
<feature type="compositionally biased region" description="Low complexity" evidence="1">
    <location>
        <begin position="61"/>
        <end position="70"/>
    </location>
</feature>
<dbReference type="PRINTS" id="PR01217">
    <property type="entry name" value="PRICHEXTENSN"/>
</dbReference>
<keyword evidence="3" id="KW-0131">Cell cycle</keyword>
<dbReference type="AlphaFoldDB" id="A0A1I6LL92"/>
<reference evidence="3 4" key="1">
    <citation type="submission" date="2016-10" db="EMBL/GenBank/DDBJ databases">
        <authorList>
            <person name="de Groot N.N."/>
        </authorList>
    </citation>
    <scope>NUCLEOTIDE SEQUENCE [LARGE SCALE GENOMIC DNA]</scope>
    <source>
        <strain evidence="3 4">S5-249</strain>
    </source>
</reference>
<dbReference type="RefSeq" id="WP_093315682.1">
    <property type="nucleotide sequence ID" value="NZ_FOZG01000002.1"/>
</dbReference>
<keyword evidence="3" id="KW-0132">Cell division</keyword>
<accession>A0A1I6LL92</accession>
<feature type="region of interest" description="Disordered" evidence="1">
    <location>
        <begin position="54"/>
        <end position="229"/>
    </location>
</feature>
<keyword evidence="4" id="KW-1185">Reference proteome</keyword>
<evidence type="ECO:0000256" key="2">
    <source>
        <dbReference type="SAM" id="Phobius"/>
    </source>
</evidence>
<keyword evidence="2" id="KW-1133">Transmembrane helix</keyword>
<feature type="compositionally biased region" description="Low complexity" evidence="1">
    <location>
        <begin position="163"/>
        <end position="198"/>
    </location>
</feature>
<evidence type="ECO:0000313" key="3">
    <source>
        <dbReference type="EMBL" id="SFS04181.1"/>
    </source>
</evidence>
<organism evidence="3 4">
    <name type="scientific">Sphingomonas jatrophae</name>
    <dbReference type="NCBI Taxonomy" id="1166337"/>
    <lineage>
        <taxon>Bacteria</taxon>
        <taxon>Pseudomonadati</taxon>
        <taxon>Pseudomonadota</taxon>
        <taxon>Alphaproteobacteria</taxon>
        <taxon>Sphingomonadales</taxon>
        <taxon>Sphingomonadaceae</taxon>
        <taxon>Sphingomonas</taxon>
    </lineage>
</organism>
<evidence type="ECO:0000256" key="1">
    <source>
        <dbReference type="SAM" id="MobiDB-lite"/>
    </source>
</evidence>